<dbReference type="GO" id="GO:0005666">
    <property type="term" value="C:RNA polymerase III complex"/>
    <property type="evidence" value="ECO:0007669"/>
    <property type="project" value="TreeGrafter"/>
</dbReference>
<protein>
    <submittedName>
        <fullName evidence="2">Related to RPC37 Pol III transcription</fullName>
    </submittedName>
</protein>
<dbReference type="GO" id="GO:0042797">
    <property type="term" value="P:tRNA transcription by RNA polymerase III"/>
    <property type="evidence" value="ECO:0007669"/>
    <property type="project" value="TreeGrafter"/>
</dbReference>
<name>A0A1L7XEI8_9HELO</name>
<dbReference type="AlphaFoldDB" id="A0A1L7XEI8"/>
<dbReference type="PANTHER" id="PTHR12069">
    <property type="entry name" value="DNA-DIRECTED RNA POLYMERASES III 80 KDA POLYPEPTIDE RNA POLYMERASE III SUBUNIT 5"/>
    <property type="match status" value="1"/>
</dbReference>
<evidence type="ECO:0000256" key="1">
    <source>
        <dbReference type="SAM" id="MobiDB-lite"/>
    </source>
</evidence>
<dbReference type="STRING" id="576137.A0A1L7XEI8"/>
<sequence length="360" mass="39760">MADVNMEDPDPIRASYDVFIKPHMSGTRQVYILQFPNRDSRQHYSAAHDSQPLNMRVKPTAGMVEIDVPMDVRHNYDKDKGVKWGGAMKKSKANHGLPGGFGIGGSVASARGKQKNMVEMDAEQQRILDDFDYAVKSEQVLVKQTLGGQTVPNDENTPQYMIGTFQKDQLHLTPVDNIVQMRPQFHHIDAQSEQDRVGRRAEAGPARATEARAIHMMVKNAIDGEEDSSDTMAQRISTAQAEQWKSHRFIDENDGEAWNAYHENLFVGARFGTQEEAAETSDLLANLPTLKSNLDDGEYLDHISAPRDAAKLSRSKKIPKSKKGKEKETATTEAVESDTSSTLSDSSGDEGDEGEAVAAS</sequence>
<dbReference type="InterPro" id="IPR006886">
    <property type="entry name" value="RNA_pol_III_Rpc5"/>
</dbReference>
<proteinExistence type="predicted"/>
<dbReference type="Pfam" id="PF04801">
    <property type="entry name" value="RPC5"/>
    <property type="match status" value="2"/>
</dbReference>
<dbReference type="EMBL" id="FJOG01000023">
    <property type="protein sequence ID" value="CZR63386.1"/>
    <property type="molecule type" value="Genomic_DNA"/>
</dbReference>
<keyword evidence="3" id="KW-1185">Reference proteome</keyword>
<dbReference type="OrthoDB" id="340681at2759"/>
<feature type="compositionally biased region" description="Basic residues" evidence="1">
    <location>
        <begin position="313"/>
        <end position="324"/>
    </location>
</feature>
<feature type="compositionally biased region" description="Acidic residues" evidence="1">
    <location>
        <begin position="347"/>
        <end position="360"/>
    </location>
</feature>
<organism evidence="2 3">
    <name type="scientific">Phialocephala subalpina</name>
    <dbReference type="NCBI Taxonomy" id="576137"/>
    <lineage>
        <taxon>Eukaryota</taxon>
        <taxon>Fungi</taxon>
        <taxon>Dikarya</taxon>
        <taxon>Ascomycota</taxon>
        <taxon>Pezizomycotina</taxon>
        <taxon>Leotiomycetes</taxon>
        <taxon>Helotiales</taxon>
        <taxon>Mollisiaceae</taxon>
        <taxon>Phialocephala</taxon>
        <taxon>Phialocephala fortinii species complex</taxon>
    </lineage>
</organism>
<evidence type="ECO:0000313" key="2">
    <source>
        <dbReference type="EMBL" id="CZR63386.1"/>
    </source>
</evidence>
<dbReference type="Proteomes" id="UP000184330">
    <property type="component" value="Unassembled WGS sequence"/>
</dbReference>
<feature type="compositionally biased region" description="Low complexity" evidence="1">
    <location>
        <begin position="331"/>
        <end position="346"/>
    </location>
</feature>
<dbReference type="PANTHER" id="PTHR12069:SF0">
    <property type="entry name" value="DNA-DIRECTED RNA POLYMERASE III SUBUNIT RPC5"/>
    <property type="match status" value="1"/>
</dbReference>
<evidence type="ECO:0000313" key="3">
    <source>
        <dbReference type="Proteomes" id="UP000184330"/>
    </source>
</evidence>
<gene>
    <name evidence="2" type="ORF">PAC_13283</name>
</gene>
<reference evidence="2 3" key="1">
    <citation type="submission" date="2016-03" db="EMBL/GenBank/DDBJ databases">
        <authorList>
            <person name="Ploux O."/>
        </authorList>
    </citation>
    <scope>NUCLEOTIDE SEQUENCE [LARGE SCALE GENOMIC DNA]</scope>
    <source>
        <strain evidence="2 3">UAMH 11012</strain>
    </source>
</reference>
<accession>A0A1L7XEI8</accession>
<feature type="region of interest" description="Disordered" evidence="1">
    <location>
        <begin position="305"/>
        <end position="360"/>
    </location>
</feature>